<proteinExistence type="predicted"/>
<dbReference type="EMBL" id="HE796683">
    <property type="protein sequence ID" value="CCH02061.1"/>
    <property type="molecule type" value="Genomic_DNA"/>
</dbReference>
<accession>I0KD58</accession>
<organism evidence="1 2">
    <name type="scientific">Fibrella aestuarina BUZ 2</name>
    <dbReference type="NCBI Taxonomy" id="1166018"/>
    <lineage>
        <taxon>Bacteria</taxon>
        <taxon>Pseudomonadati</taxon>
        <taxon>Bacteroidota</taxon>
        <taxon>Cytophagia</taxon>
        <taxon>Cytophagales</taxon>
        <taxon>Spirosomataceae</taxon>
        <taxon>Fibrella</taxon>
    </lineage>
</organism>
<dbReference type="HOGENOM" id="CLU_1666799_0_0_10"/>
<evidence type="ECO:0000313" key="2">
    <source>
        <dbReference type="Proteomes" id="UP000011058"/>
    </source>
</evidence>
<keyword evidence="2" id="KW-1185">Reference proteome</keyword>
<protein>
    <submittedName>
        <fullName evidence="1">Uncharacterized protein</fullName>
    </submittedName>
</protein>
<dbReference type="Proteomes" id="UP000011058">
    <property type="component" value="Chromosome"/>
</dbReference>
<dbReference type="AlphaFoldDB" id="I0KD58"/>
<evidence type="ECO:0000313" key="1">
    <source>
        <dbReference type="EMBL" id="CCH02061.1"/>
    </source>
</evidence>
<dbReference type="STRING" id="1166018.FAES_4061"/>
<gene>
    <name evidence="1" type="ORF">FAES_4061</name>
</gene>
<name>I0KD58_9BACT</name>
<sequence>MLTASNLSSLFTAGTIEADRDLTVLTTLVDLIEAERLRCLPHMRPGLTHSFMAQTADDLYQAVSLQYAATAAAANEAPMTITIAQLVASLGRLRGRKLVNFDDLDLDAIWLNISLPKQIDEALHPQTTPEPCPYCGSTIGLVSEGHTGWAYCGNCGGV</sequence>
<dbReference type="KEGG" id="fae:FAES_4061"/>
<dbReference type="RefSeq" id="WP_015333160.1">
    <property type="nucleotide sequence ID" value="NC_020054.1"/>
</dbReference>
<reference evidence="1 2" key="1">
    <citation type="journal article" date="2012" name="J. Bacteriol.">
        <title>Genome Sequence of Fibrella aestuarina BUZ 2T, a Filamentous Marine Bacterium.</title>
        <authorList>
            <person name="Filippini M."/>
            <person name="Qi W."/>
            <person name="Blom J."/>
            <person name="Goesmann A."/>
            <person name="Smits T.H."/>
            <person name="Bagheri H.C."/>
        </authorList>
    </citation>
    <scope>NUCLEOTIDE SEQUENCE [LARGE SCALE GENOMIC DNA]</scope>
    <source>
        <strain evidence="2">BUZ 2T</strain>
    </source>
</reference>